<dbReference type="SUPFAM" id="SSF51735">
    <property type="entry name" value="NAD(P)-binding Rossmann-fold domains"/>
    <property type="match status" value="1"/>
</dbReference>
<dbReference type="EMBL" id="JAGHQL010000168">
    <property type="protein sequence ID" value="KAH0537000.1"/>
    <property type="molecule type" value="Genomic_DNA"/>
</dbReference>
<comment type="similarity">
    <text evidence="1">Belongs to the saccharopine dehydrogenase family.</text>
</comment>
<dbReference type="GO" id="GO:0005739">
    <property type="term" value="C:mitochondrion"/>
    <property type="evidence" value="ECO:0007669"/>
    <property type="project" value="TreeGrafter"/>
</dbReference>
<organism evidence="4 5">
    <name type="scientific">Glutinoglossum americanum</name>
    <dbReference type="NCBI Taxonomy" id="1670608"/>
    <lineage>
        <taxon>Eukaryota</taxon>
        <taxon>Fungi</taxon>
        <taxon>Dikarya</taxon>
        <taxon>Ascomycota</taxon>
        <taxon>Pezizomycotina</taxon>
        <taxon>Geoglossomycetes</taxon>
        <taxon>Geoglossales</taxon>
        <taxon>Geoglossaceae</taxon>
        <taxon>Glutinoglossum</taxon>
    </lineage>
</organism>
<evidence type="ECO:0000313" key="4">
    <source>
        <dbReference type="EMBL" id="KAH0537000.1"/>
    </source>
</evidence>
<evidence type="ECO:0000259" key="3">
    <source>
        <dbReference type="Pfam" id="PF03435"/>
    </source>
</evidence>
<keyword evidence="2" id="KW-0472">Membrane</keyword>
<dbReference type="GO" id="GO:0009247">
    <property type="term" value="P:glycolipid biosynthetic process"/>
    <property type="evidence" value="ECO:0007669"/>
    <property type="project" value="TreeGrafter"/>
</dbReference>
<feature type="domain" description="Saccharopine dehydrogenase NADP binding" evidence="3">
    <location>
        <begin position="7"/>
        <end position="137"/>
    </location>
</feature>
<sequence length="391" mass="42096">MTREYEVILFGATGYTGKLTAEYITTHLPTNLKWAIAGRSASKLGDVVQELRALNPDRPSPGIEIADLNFESLSALAKKTCVVITTVGPYSKLGEPVIEACVKNSTHCLDCSGEIPWISEMIKKYDLEAKANGAIIIPACGVESVPADIVSWALVTLIREKLSKSTKEVILSLVGASGRPSGGTLETGLTIPEVYSLSQIAESTKPWALSPVEGVRYGRSASLLGLRTVPDIGTLAVSPIASIDRSIVHRTWGLLDGGKAYGANFRFNEYIRVRNAFIGIIVRVVYGIVVTGLLFPPIRTFTTNHIKYKAVAIADDDSPSAQRALATMEFQGNGYYLTGLFLAEAAITILRDDTIAKTLGGGFLTPATLGQPFINRLTAAKFSLHTRILDH</sequence>
<dbReference type="Proteomes" id="UP000698800">
    <property type="component" value="Unassembled WGS sequence"/>
</dbReference>
<evidence type="ECO:0000256" key="2">
    <source>
        <dbReference type="SAM" id="Phobius"/>
    </source>
</evidence>
<feature type="transmembrane region" description="Helical" evidence="2">
    <location>
        <begin position="276"/>
        <end position="295"/>
    </location>
</feature>
<keyword evidence="2" id="KW-1133">Transmembrane helix</keyword>
<dbReference type="GO" id="GO:0005886">
    <property type="term" value="C:plasma membrane"/>
    <property type="evidence" value="ECO:0007669"/>
    <property type="project" value="TreeGrafter"/>
</dbReference>
<gene>
    <name evidence="4" type="ORF">FGG08_006172</name>
</gene>
<keyword evidence="5" id="KW-1185">Reference proteome</keyword>
<comment type="caution">
    <text evidence="4">The sequence shown here is derived from an EMBL/GenBank/DDBJ whole genome shotgun (WGS) entry which is preliminary data.</text>
</comment>
<reference evidence="4" key="1">
    <citation type="submission" date="2021-03" db="EMBL/GenBank/DDBJ databases">
        <title>Comparative genomics and phylogenomic investigation of the class Geoglossomycetes provide insights into ecological specialization and systematics.</title>
        <authorList>
            <person name="Melie T."/>
            <person name="Pirro S."/>
            <person name="Miller A.N."/>
            <person name="Quandt A."/>
        </authorList>
    </citation>
    <scope>NUCLEOTIDE SEQUENCE</scope>
    <source>
        <strain evidence="4">GBOQ0MN5Z8</strain>
    </source>
</reference>
<dbReference type="GO" id="GO:0005811">
    <property type="term" value="C:lipid droplet"/>
    <property type="evidence" value="ECO:0007669"/>
    <property type="project" value="TreeGrafter"/>
</dbReference>
<dbReference type="InterPro" id="IPR051276">
    <property type="entry name" value="Saccharopine_DH-like_oxidrdct"/>
</dbReference>
<dbReference type="AlphaFoldDB" id="A0A9P8I5T3"/>
<evidence type="ECO:0000313" key="5">
    <source>
        <dbReference type="Proteomes" id="UP000698800"/>
    </source>
</evidence>
<proteinExistence type="inferred from homology"/>
<name>A0A9P8I5T3_9PEZI</name>
<protein>
    <recommendedName>
        <fullName evidence="3">Saccharopine dehydrogenase NADP binding domain-containing protein</fullName>
    </recommendedName>
</protein>
<dbReference type="Gene3D" id="3.40.50.720">
    <property type="entry name" value="NAD(P)-binding Rossmann-like Domain"/>
    <property type="match status" value="1"/>
</dbReference>
<dbReference type="InterPro" id="IPR005097">
    <property type="entry name" value="Sacchrp_dh_NADP-bd"/>
</dbReference>
<accession>A0A9P8I5T3</accession>
<dbReference type="PANTHER" id="PTHR12286:SF5">
    <property type="entry name" value="SACCHAROPINE DEHYDROGENASE-LIKE OXIDOREDUCTASE"/>
    <property type="match status" value="1"/>
</dbReference>
<dbReference type="InterPro" id="IPR036291">
    <property type="entry name" value="NAD(P)-bd_dom_sf"/>
</dbReference>
<dbReference type="PANTHER" id="PTHR12286">
    <property type="entry name" value="SACCHAROPINE DEHYDROGENASE-LIKE OXIDOREDUCTASE"/>
    <property type="match status" value="1"/>
</dbReference>
<keyword evidence="2" id="KW-0812">Transmembrane</keyword>
<evidence type="ECO:0000256" key="1">
    <source>
        <dbReference type="ARBA" id="ARBA00038048"/>
    </source>
</evidence>
<dbReference type="Pfam" id="PF03435">
    <property type="entry name" value="Sacchrp_dh_NADP"/>
    <property type="match status" value="1"/>
</dbReference>
<dbReference type="OrthoDB" id="10268090at2759"/>